<dbReference type="Gene3D" id="2.10.109.10">
    <property type="entry name" value="Umud Fragment, subunit A"/>
    <property type="match status" value="2"/>
</dbReference>
<dbReference type="OrthoDB" id="9802919at2"/>
<dbReference type="InterPro" id="IPR036286">
    <property type="entry name" value="LexA/Signal_pep-like_sf"/>
</dbReference>
<evidence type="ECO:0000256" key="3">
    <source>
        <dbReference type="ARBA" id="ARBA00013208"/>
    </source>
</evidence>
<name>A0A0Q9Z8G0_9FLAO</name>
<keyword evidence="10" id="KW-1185">Reference proteome</keyword>
<accession>A0A0Q9Z8G0</accession>
<evidence type="ECO:0000256" key="2">
    <source>
        <dbReference type="ARBA" id="ARBA00009370"/>
    </source>
</evidence>
<dbReference type="GO" id="GO:0016020">
    <property type="term" value="C:membrane"/>
    <property type="evidence" value="ECO:0007669"/>
    <property type="project" value="UniProtKB-SubCell"/>
</dbReference>
<keyword evidence="7" id="KW-1133">Transmembrane helix</keyword>
<dbReference type="EC" id="3.4.21.89" evidence="3 7"/>
<dbReference type="RefSeq" id="WP_057481718.1">
    <property type="nucleotide sequence ID" value="NZ_BMWR01000003.1"/>
</dbReference>
<dbReference type="InterPro" id="IPR019758">
    <property type="entry name" value="Pept_S26A_signal_pept_1_CS"/>
</dbReference>
<evidence type="ECO:0000256" key="4">
    <source>
        <dbReference type="ARBA" id="ARBA00019232"/>
    </source>
</evidence>
<feature type="domain" description="Peptidase S26" evidence="8">
    <location>
        <begin position="428"/>
        <end position="469"/>
    </location>
</feature>
<feature type="domain" description="Peptidase S26" evidence="8">
    <location>
        <begin position="124"/>
        <end position="284"/>
    </location>
</feature>
<dbReference type="GO" id="GO:0006465">
    <property type="term" value="P:signal peptide processing"/>
    <property type="evidence" value="ECO:0007669"/>
    <property type="project" value="InterPro"/>
</dbReference>
<dbReference type="PANTHER" id="PTHR43390:SF1">
    <property type="entry name" value="CHLOROPLAST PROCESSING PEPTIDASE"/>
    <property type="match status" value="1"/>
</dbReference>
<evidence type="ECO:0000256" key="1">
    <source>
        <dbReference type="ARBA" id="ARBA00000677"/>
    </source>
</evidence>
<dbReference type="InterPro" id="IPR019533">
    <property type="entry name" value="Peptidase_S26"/>
</dbReference>
<keyword evidence="7" id="KW-0812">Transmembrane</keyword>
<comment type="similarity">
    <text evidence="2 7">Belongs to the peptidase S26 family.</text>
</comment>
<organism evidence="9 10">
    <name type="scientific">Salegentibacter mishustinae</name>
    <dbReference type="NCBI Taxonomy" id="270918"/>
    <lineage>
        <taxon>Bacteria</taxon>
        <taxon>Pseudomonadati</taxon>
        <taxon>Bacteroidota</taxon>
        <taxon>Flavobacteriia</taxon>
        <taxon>Flavobacteriales</taxon>
        <taxon>Flavobacteriaceae</taxon>
        <taxon>Salegentibacter</taxon>
    </lineage>
</organism>
<keyword evidence="7" id="KW-0645">Protease</keyword>
<feature type="transmembrane region" description="Helical" evidence="7">
    <location>
        <begin position="125"/>
        <end position="143"/>
    </location>
</feature>
<evidence type="ECO:0000259" key="8">
    <source>
        <dbReference type="Pfam" id="PF10502"/>
    </source>
</evidence>
<gene>
    <name evidence="9" type="ORF">APR42_04735</name>
</gene>
<evidence type="ECO:0000313" key="10">
    <source>
        <dbReference type="Proteomes" id="UP000051643"/>
    </source>
</evidence>
<feature type="active site" evidence="6">
    <location>
        <position position="253"/>
    </location>
</feature>
<dbReference type="EMBL" id="LKTP01000012">
    <property type="protein sequence ID" value="KRG29245.1"/>
    <property type="molecule type" value="Genomic_DNA"/>
</dbReference>
<protein>
    <recommendedName>
        <fullName evidence="4 7">Signal peptidase I</fullName>
        <ecNumber evidence="3 7">3.4.21.89</ecNumber>
    </recommendedName>
</protein>
<keyword evidence="7" id="KW-0472">Membrane</keyword>
<proteinExistence type="inferred from homology"/>
<dbReference type="AlphaFoldDB" id="A0A0Q9Z8G0"/>
<feature type="transmembrane region" description="Helical" evidence="7">
    <location>
        <begin position="53"/>
        <end position="74"/>
    </location>
</feature>
<evidence type="ECO:0000256" key="5">
    <source>
        <dbReference type="ARBA" id="ARBA00022801"/>
    </source>
</evidence>
<dbReference type="Proteomes" id="UP000051643">
    <property type="component" value="Unassembled WGS sequence"/>
</dbReference>
<dbReference type="SUPFAM" id="SSF51306">
    <property type="entry name" value="LexA/Signal peptidase"/>
    <property type="match status" value="1"/>
</dbReference>
<reference evidence="9" key="1">
    <citation type="submission" date="2015-10" db="EMBL/GenBank/DDBJ databases">
        <title>Draft genome sequence of Salegentibacter mishustinae KCTC 12263.</title>
        <authorList>
            <person name="Lin W."/>
            <person name="Zheng Q."/>
        </authorList>
    </citation>
    <scope>NUCLEOTIDE SEQUENCE [LARGE SCALE GENOMIC DNA]</scope>
    <source>
        <strain evidence="9">KCTC 12263</strain>
    </source>
</reference>
<comment type="caution">
    <text evidence="7">Lacks conserved residue(s) required for the propagation of feature annotation.</text>
</comment>
<dbReference type="NCBIfam" id="TIGR02227">
    <property type="entry name" value="sigpep_I_bact"/>
    <property type="match status" value="1"/>
</dbReference>
<comment type="catalytic activity">
    <reaction evidence="1 7">
        <text>Cleavage of hydrophobic, N-terminal signal or leader sequences from secreted and periplasmic proteins.</text>
        <dbReference type="EC" id="3.4.21.89"/>
    </reaction>
</comment>
<keyword evidence="5 7" id="KW-0378">Hydrolase</keyword>
<evidence type="ECO:0000313" key="9">
    <source>
        <dbReference type="EMBL" id="KRG29245.1"/>
    </source>
</evidence>
<feature type="transmembrane region" description="Helical" evidence="7">
    <location>
        <begin position="500"/>
        <end position="517"/>
    </location>
</feature>
<dbReference type="GO" id="GO:0004252">
    <property type="term" value="F:serine-type endopeptidase activity"/>
    <property type="evidence" value="ECO:0007669"/>
    <property type="project" value="InterPro"/>
</dbReference>
<dbReference type="Pfam" id="PF10502">
    <property type="entry name" value="Peptidase_S26"/>
    <property type="match status" value="2"/>
</dbReference>
<dbReference type="GO" id="GO:0009003">
    <property type="term" value="F:signal peptidase activity"/>
    <property type="evidence" value="ECO:0007669"/>
    <property type="project" value="UniProtKB-EC"/>
</dbReference>
<comment type="subcellular location">
    <subcellularLocation>
        <location evidence="7">Membrane</location>
        <topology evidence="7">Single-pass type II membrane protein</topology>
    </subcellularLocation>
</comment>
<dbReference type="InterPro" id="IPR043739">
    <property type="entry name" value="DUF5684"/>
</dbReference>
<evidence type="ECO:0000256" key="7">
    <source>
        <dbReference type="RuleBase" id="RU362042"/>
    </source>
</evidence>
<feature type="transmembrane region" description="Helical" evidence="7">
    <location>
        <begin position="6"/>
        <end position="25"/>
    </location>
</feature>
<dbReference type="InterPro" id="IPR000223">
    <property type="entry name" value="Pept_S26A_signal_pept_1"/>
</dbReference>
<dbReference type="Pfam" id="PF18936">
    <property type="entry name" value="DUF5684"/>
    <property type="match status" value="1"/>
</dbReference>
<feature type="transmembrane region" description="Helical" evidence="7">
    <location>
        <begin position="86"/>
        <end position="104"/>
    </location>
</feature>
<sequence>MTFTEWFLFFLLVQVIHFAGTWKLYKKAGRQAWEAAIPVYNAVILMKIINRPWWWVILLFIPIVNLIMFPVIWVETIRSFGRHSTTDTLLAIFTLGFYIYYINYATDVKYIEDRSLKPRTAAGEWISSILFAVIAATIVHTYVMQPFTIPTSSLEKTLLVGDFLFVSKFHYGARLPRTAVAFPMVHDTIPVLGVKSYLTEPQIPYLRLPGFEEIERNDIVVFNWPVDTVNAFQQYGDGKYYYKPIDKKSNYVKRAVGLPGDSLQVSEGKVIVNNEPLQLPGRAKPQFTYYGTTNGQGFNPRYLYEEYDITDGYYHDPNTNQFYIKALTEAAYNRIKNHPHVTSIQRYSDSLGAKNRSIFPNDGKLSWNNDHMGPIYIPKEGVTVDLTSESMPFYKRIIETYEGSEMGINNKLSLNGTQVLLNGQPTNSYTFKQNYYWMMGDNRHNSEDSRTWGFVPENHVVGKPVFVWMSWDANAQGFFNKIRWDRVFTTVKGDARPTSYLPYFLIIVVIIIAFNYFKKRRKNA</sequence>
<dbReference type="STRING" id="270918.APR42_04735"/>
<feature type="active site" evidence="6">
    <location>
        <position position="153"/>
    </location>
</feature>
<dbReference type="PRINTS" id="PR00727">
    <property type="entry name" value="LEADERPTASE"/>
</dbReference>
<dbReference type="PROSITE" id="PS00761">
    <property type="entry name" value="SPASE_I_3"/>
    <property type="match status" value="1"/>
</dbReference>
<evidence type="ECO:0000256" key="6">
    <source>
        <dbReference type="PIRSR" id="PIRSR600223-1"/>
    </source>
</evidence>
<dbReference type="InterPro" id="IPR019757">
    <property type="entry name" value="Pept_S26A_signal_pept_1_Lys-AS"/>
</dbReference>
<comment type="caution">
    <text evidence="9">The sequence shown here is derived from an EMBL/GenBank/DDBJ whole genome shotgun (WGS) entry which is preliminary data.</text>
</comment>
<dbReference type="CDD" id="cd06530">
    <property type="entry name" value="S26_SPase_I"/>
    <property type="match status" value="2"/>
</dbReference>
<dbReference type="PROSITE" id="PS00760">
    <property type="entry name" value="SPASE_I_2"/>
    <property type="match status" value="1"/>
</dbReference>
<dbReference type="PANTHER" id="PTHR43390">
    <property type="entry name" value="SIGNAL PEPTIDASE I"/>
    <property type="match status" value="1"/>
</dbReference>